<name>V6F097_MAGGM</name>
<accession>V6F097</accession>
<feature type="transmembrane region" description="Helical" evidence="1">
    <location>
        <begin position="139"/>
        <end position="160"/>
    </location>
</feature>
<feature type="domain" description="Copper resistance protein D" evidence="2">
    <location>
        <begin position="52"/>
        <end position="154"/>
    </location>
</feature>
<keyword evidence="1" id="KW-0472">Membrane</keyword>
<dbReference type="HOGENOM" id="CLU_106186_1_0_5"/>
<sequence>MKEKPMLSYTLALAIHALATLAWVGGMIFAHLILRPAMADMALPLRLALWRRVLPRFFAVVWGSIIALLLTGYGVLFLGYRGGFTGGAVHIDIMQITGLIMIANFIYLYFGPFQAFKRRVDTEDHVKAAGSLNRIRHIVAINLILGLFTTAIGATGTLWAY</sequence>
<feature type="transmembrane region" description="Helical" evidence="1">
    <location>
        <begin position="88"/>
        <end position="110"/>
    </location>
</feature>
<dbReference type="GO" id="GO:0016020">
    <property type="term" value="C:membrane"/>
    <property type="evidence" value="ECO:0007669"/>
    <property type="project" value="InterPro"/>
</dbReference>
<evidence type="ECO:0000313" key="4">
    <source>
        <dbReference type="Proteomes" id="UP000018922"/>
    </source>
</evidence>
<keyword evidence="1" id="KW-0812">Transmembrane</keyword>
<feature type="transmembrane region" description="Helical" evidence="1">
    <location>
        <begin position="54"/>
        <end position="76"/>
    </location>
</feature>
<dbReference type="STRING" id="1430440.MGMSRv2__1710"/>
<keyword evidence="4" id="KW-1185">Reference proteome</keyword>
<dbReference type="EMBL" id="HG794546">
    <property type="protein sequence ID" value="CDK98925.1"/>
    <property type="molecule type" value="Genomic_DNA"/>
</dbReference>
<proteinExistence type="predicted"/>
<dbReference type="InterPro" id="IPR008457">
    <property type="entry name" value="Cu-R_CopD_dom"/>
</dbReference>
<dbReference type="Proteomes" id="UP000018922">
    <property type="component" value="Chromosome I"/>
</dbReference>
<organism evidence="3 4">
    <name type="scientific">Magnetospirillum gryphiswaldense (strain DSM 6361 / JCM 21280 / NBRC 15271 / MSR-1)</name>
    <dbReference type="NCBI Taxonomy" id="431944"/>
    <lineage>
        <taxon>Bacteria</taxon>
        <taxon>Pseudomonadati</taxon>
        <taxon>Pseudomonadota</taxon>
        <taxon>Alphaproteobacteria</taxon>
        <taxon>Rhodospirillales</taxon>
        <taxon>Rhodospirillaceae</taxon>
        <taxon>Magnetospirillum</taxon>
    </lineage>
</organism>
<evidence type="ECO:0000256" key="1">
    <source>
        <dbReference type="SAM" id="Phobius"/>
    </source>
</evidence>
<protein>
    <recommendedName>
        <fullName evidence="2">Copper resistance protein D domain-containing protein</fullName>
    </recommendedName>
</protein>
<evidence type="ECO:0000313" key="3">
    <source>
        <dbReference type="EMBL" id="CDK98925.1"/>
    </source>
</evidence>
<dbReference type="KEGG" id="mgy:MGMSRv2__1710"/>
<dbReference type="AlphaFoldDB" id="V6F097"/>
<evidence type="ECO:0000259" key="2">
    <source>
        <dbReference type="Pfam" id="PF05425"/>
    </source>
</evidence>
<gene>
    <name evidence="3" type="ordered locus">MGMSRv2__1710</name>
</gene>
<keyword evidence="1" id="KW-1133">Transmembrane helix</keyword>
<dbReference type="Pfam" id="PF05425">
    <property type="entry name" value="CopD"/>
    <property type="match status" value="1"/>
</dbReference>
<dbReference type="eggNOG" id="COG5615">
    <property type="taxonomic scope" value="Bacteria"/>
</dbReference>
<feature type="transmembrane region" description="Helical" evidence="1">
    <location>
        <begin position="6"/>
        <end position="34"/>
    </location>
</feature>
<reference evidence="3 4" key="1">
    <citation type="journal article" date="2014" name="Genome Announc.">
        <title>Complete genome sequence of Magnetospirillum gryphiswaldense MSR-1.</title>
        <authorList>
            <person name="Wang X."/>
            <person name="Wang Q."/>
            <person name="Zhang W."/>
            <person name="Wang Y."/>
            <person name="Li L."/>
            <person name="Wen T."/>
            <person name="Zhang T."/>
            <person name="Zhang Y."/>
            <person name="Xu J."/>
            <person name="Hu J."/>
            <person name="Li S."/>
            <person name="Liu L."/>
            <person name="Liu J."/>
            <person name="Jiang W."/>
            <person name="Tian J."/>
            <person name="Li Y."/>
            <person name="Schuler D."/>
            <person name="Wang L."/>
            <person name="Li J."/>
        </authorList>
    </citation>
    <scope>NUCLEOTIDE SEQUENCE [LARGE SCALE GENOMIC DNA]</scope>
    <source>
        <strain evidence="4">DSM 6361 / JCM 21280 / NBRC 15271 / MSR-1</strain>
    </source>
</reference>